<dbReference type="GO" id="GO:0016787">
    <property type="term" value="F:hydrolase activity"/>
    <property type="evidence" value="ECO:0007669"/>
    <property type="project" value="UniProtKB-KW"/>
</dbReference>
<evidence type="ECO:0000313" key="2">
    <source>
        <dbReference type="EMBL" id="GAA4890313.1"/>
    </source>
</evidence>
<gene>
    <name evidence="2" type="ORF">GCM10023203_49730</name>
</gene>
<dbReference type="PANTHER" id="PTHR47751:SF1">
    <property type="entry name" value="SUPERFAMILY HYDROLASE, PUTATIVE (AFU_ORTHOLOGUE AFUA_2G16580)-RELATED"/>
    <property type="match status" value="1"/>
</dbReference>
<sequence length="309" mass="32645">MSSVISTSIDRGGIDLAAHLHVPDGFDGAAALPALVLATPGSSVKEQIGANYARRLADRGWVAVTFDPAFQGESGGEPRDLEDPAERVADLRWVVDHLVRRPGIDPQRLGMLGICAGGGYAVRAAMTDHRLRALGVVVPSDIGGAFRAAAAATPEGVAGTLDALAKLTLADVTGADARRPWLPDTPEDARAAGVTDVDLLQAVEYYRTPRGHHPRSTNRRHVRSDPAILGFDAFHLADVLLTQPVQVVVGGEVGTTGSRADGERLARLAPAAEEVLVVEGARHYEMYDVPAYVDQAVDHLAAFFAAHLP</sequence>
<protein>
    <submittedName>
        <fullName evidence="2">Alpha/beta hydrolase</fullName>
    </submittedName>
</protein>
<dbReference type="Proteomes" id="UP001500457">
    <property type="component" value="Unassembled WGS sequence"/>
</dbReference>
<accession>A0ABP9F0Q8</accession>
<keyword evidence="3" id="KW-1185">Reference proteome</keyword>
<proteinExistence type="predicted"/>
<dbReference type="InterPro" id="IPR051411">
    <property type="entry name" value="Polyketide_trans_af380"/>
</dbReference>
<dbReference type="PANTHER" id="PTHR47751">
    <property type="entry name" value="SUPERFAMILY HYDROLASE, PUTATIVE (AFU_ORTHOLOGUE AFUA_2G16580)-RELATED"/>
    <property type="match status" value="1"/>
</dbReference>
<reference evidence="3" key="1">
    <citation type="journal article" date="2019" name="Int. J. Syst. Evol. Microbiol.">
        <title>The Global Catalogue of Microorganisms (GCM) 10K type strain sequencing project: providing services to taxonomists for standard genome sequencing and annotation.</title>
        <authorList>
            <consortium name="The Broad Institute Genomics Platform"/>
            <consortium name="The Broad Institute Genome Sequencing Center for Infectious Disease"/>
            <person name="Wu L."/>
            <person name="Ma J."/>
        </authorList>
    </citation>
    <scope>NUCLEOTIDE SEQUENCE [LARGE SCALE GENOMIC DNA]</scope>
    <source>
        <strain evidence="3">JCM 17983</strain>
    </source>
</reference>
<dbReference type="InterPro" id="IPR029058">
    <property type="entry name" value="AB_hydrolase_fold"/>
</dbReference>
<dbReference type="SUPFAM" id="SSF53474">
    <property type="entry name" value="alpha/beta-Hydrolases"/>
    <property type="match status" value="1"/>
</dbReference>
<dbReference type="Pfam" id="PF02129">
    <property type="entry name" value="Peptidase_S15"/>
    <property type="match status" value="1"/>
</dbReference>
<keyword evidence="2" id="KW-0378">Hydrolase</keyword>
<evidence type="ECO:0000259" key="1">
    <source>
        <dbReference type="Pfam" id="PF02129"/>
    </source>
</evidence>
<dbReference type="Gene3D" id="3.40.50.1820">
    <property type="entry name" value="alpha/beta hydrolase"/>
    <property type="match status" value="1"/>
</dbReference>
<evidence type="ECO:0000313" key="3">
    <source>
        <dbReference type="Proteomes" id="UP001500457"/>
    </source>
</evidence>
<name>A0ABP9F0Q8_9PSEU</name>
<comment type="caution">
    <text evidence="2">The sequence shown here is derived from an EMBL/GenBank/DDBJ whole genome shotgun (WGS) entry which is preliminary data.</text>
</comment>
<feature type="domain" description="Xaa-Pro dipeptidyl-peptidase-like" evidence="1">
    <location>
        <begin position="13"/>
        <end position="160"/>
    </location>
</feature>
<dbReference type="EMBL" id="BAABHQ010000018">
    <property type="protein sequence ID" value="GAA4890313.1"/>
    <property type="molecule type" value="Genomic_DNA"/>
</dbReference>
<dbReference type="InterPro" id="IPR000383">
    <property type="entry name" value="Xaa-Pro-like_dom"/>
</dbReference>
<organism evidence="2 3">
    <name type="scientific">Actinomycetospora straminea</name>
    <dbReference type="NCBI Taxonomy" id="663607"/>
    <lineage>
        <taxon>Bacteria</taxon>
        <taxon>Bacillati</taxon>
        <taxon>Actinomycetota</taxon>
        <taxon>Actinomycetes</taxon>
        <taxon>Pseudonocardiales</taxon>
        <taxon>Pseudonocardiaceae</taxon>
        <taxon>Actinomycetospora</taxon>
    </lineage>
</organism>
<dbReference type="Gene3D" id="1.10.10.800">
    <property type="match status" value="1"/>
</dbReference>